<evidence type="ECO:0000313" key="2">
    <source>
        <dbReference type="Proteomes" id="UP000663570"/>
    </source>
</evidence>
<proteinExistence type="predicted"/>
<sequence>MSYVLQIWEQRLDLAVPTTLFEASQLEEQLSEQRTQQNPKFIELARRLNEQFPVSHDDPDGDDAVSIWAEAPPTGRSDRPVLVLGLNDELLAVAIPAVRRAALALGLVVFDMQAAEAALADGRLLTLPGRAPVDFAAPSPEADAEPSKAEVLAYAQAQLQPLMARYGFVWNAADEAFRQPNTHWWISFYYRDGLCRVGSSWASSALTAFEHYLCEWDTEKFPLTVYRCDMKQFAAHAKLPEAARPDPALFEDLGYRWGVGTQSRMRANMEQLKTYLADAVLPVLDDCQDWFRIDRHTNQHGPDGSLIDRRAGALSIPSLAASFAAYMARNRDFATVVDGVRGIDLLFGRAVALLTTPDTALRFAEAEPLAQSNTAAMPDDAALQGPAQILAHMRDALQPMMAQHDFAWDAARRAFVRHYPDFNHVLSLVCEGWQAPFKFTVHVHVWDSPAYKALLARVKKVDLDYPFLESGLRARLGSFAHYAKVPVPALEKTDHFRLSLQTVDELKACQGVFAAYLADAVLPVLADCADWAGVDRYCNHPPPGVEPFFFETYAPPKKGMVTKCWPAEDECPFGTFSALEYWIDSLKINRYRVGVDSTAKALVAHLAGNPDIADLCEQLEPMSGVYCRLLLVEFQERVRPIVLARTESSGLVE</sequence>
<gene>
    <name evidence="1" type="ORF">JY500_07965</name>
</gene>
<dbReference type="RefSeq" id="WP_206255935.1">
    <property type="nucleotide sequence ID" value="NZ_CP071060.1"/>
</dbReference>
<dbReference type="EMBL" id="CP071060">
    <property type="protein sequence ID" value="QSI78537.1"/>
    <property type="molecule type" value="Genomic_DNA"/>
</dbReference>
<protein>
    <submittedName>
        <fullName evidence="1">Uncharacterized protein</fullName>
    </submittedName>
</protein>
<name>A0ABX7M9Y6_9RHOO</name>
<dbReference type="Proteomes" id="UP000663570">
    <property type="component" value="Chromosome"/>
</dbReference>
<keyword evidence="2" id="KW-1185">Reference proteome</keyword>
<evidence type="ECO:0000313" key="1">
    <source>
        <dbReference type="EMBL" id="QSI78537.1"/>
    </source>
</evidence>
<reference evidence="1 2" key="1">
    <citation type="submission" date="2021-02" db="EMBL/GenBank/DDBJ databases">
        <title>Niveibacterium changnyeongensis HC41.</title>
        <authorList>
            <person name="Kang M."/>
        </authorList>
    </citation>
    <scope>NUCLEOTIDE SEQUENCE [LARGE SCALE GENOMIC DNA]</scope>
    <source>
        <strain evidence="1 2">HC41</strain>
    </source>
</reference>
<accession>A0ABX7M9Y6</accession>
<organism evidence="1 2">
    <name type="scientific">Niveibacterium microcysteis</name>
    <dbReference type="NCBI Taxonomy" id="2811415"/>
    <lineage>
        <taxon>Bacteria</taxon>
        <taxon>Pseudomonadati</taxon>
        <taxon>Pseudomonadota</taxon>
        <taxon>Betaproteobacteria</taxon>
        <taxon>Rhodocyclales</taxon>
        <taxon>Rhodocyclaceae</taxon>
        <taxon>Niveibacterium</taxon>
    </lineage>
</organism>